<proteinExistence type="predicted"/>
<dbReference type="InterPro" id="IPR025248">
    <property type="entry name" value="DUF4007"/>
</dbReference>
<dbReference type="Proteomes" id="UP001234216">
    <property type="component" value="Unassembled WGS sequence"/>
</dbReference>
<accession>A0AAW8FGC1</accession>
<dbReference type="EMBL" id="JAUSZV010000005">
    <property type="protein sequence ID" value="MDQ0908744.1"/>
    <property type="molecule type" value="Genomic_DNA"/>
</dbReference>
<sequence length="379" mass="42988">MTTTKFRTHTEIHRMSDSRLAEAAHSSFARHETFAPRFGWLHKAYMQVKNNPEAFLADDAPVQLGVGKNMVYSMRYWSRAFKLTREHYGDDANSRAMLSYPTWEARWLLDEDGADPYLEELGSLWLLHWWLLSSRPGAKSWAPSWYVAFHLAPFSRFTLADLTQVIVRYVNLSFPEGPVEASITKDVDCITKMYVPAQRLKGGAPGAFEDLLSCPFRELGLLEQVGQRGSSEWEFTSGSRTSLPARIIAYACLDYAARTTRNAGSISLARLANEPGAPGRAFRIREAEIAAALGTVAAEHSDLQLVEAVGQRSLTFTSNPFDLAWDVLDEQYDKVRDRPDFPTREEWARKYPKLAEAEKRELKQQDFIDPQLALIEETV</sequence>
<gene>
    <name evidence="2" type="ORF">QFZ22_004729</name>
</gene>
<evidence type="ECO:0000313" key="2">
    <source>
        <dbReference type="EMBL" id="MDQ0908744.1"/>
    </source>
</evidence>
<name>A0AAW8FGC1_9ACTN</name>
<organism evidence="2 3">
    <name type="scientific">Streptomyces canus</name>
    <dbReference type="NCBI Taxonomy" id="58343"/>
    <lineage>
        <taxon>Bacteria</taxon>
        <taxon>Bacillati</taxon>
        <taxon>Actinomycetota</taxon>
        <taxon>Actinomycetes</taxon>
        <taxon>Kitasatosporales</taxon>
        <taxon>Streptomycetaceae</taxon>
        <taxon>Streptomyces</taxon>
        <taxon>Streptomyces aurantiacus group</taxon>
    </lineage>
</organism>
<dbReference type="RefSeq" id="WP_306978259.1">
    <property type="nucleotide sequence ID" value="NZ_JAUSZV010000005.1"/>
</dbReference>
<evidence type="ECO:0000313" key="3">
    <source>
        <dbReference type="Proteomes" id="UP001234216"/>
    </source>
</evidence>
<protein>
    <recommendedName>
        <fullName evidence="1">DUF4007 domain-containing protein</fullName>
    </recommendedName>
</protein>
<evidence type="ECO:0000259" key="1">
    <source>
        <dbReference type="Pfam" id="PF13182"/>
    </source>
</evidence>
<dbReference type="Pfam" id="PF13182">
    <property type="entry name" value="DUF4007"/>
    <property type="match status" value="1"/>
</dbReference>
<comment type="caution">
    <text evidence="2">The sequence shown here is derived from an EMBL/GenBank/DDBJ whole genome shotgun (WGS) entry which is preliminary data.</text>
</comment>
<feature type="domain" description="DUF4007" evidence="1">
    <location>
        <begin position="28"/>
        <end position="332"/>
    </location>
</feature>
<reference evidence="2" key="1">
    <citation type="submission" date="2023-07" db="EMBL/GenBank/DDBJ databases">
        <title>Comparative genomics of wheat-associated soil bacteria to identify genetic determinants of phenazine resistance.</title>
        <authorList>
            <person name="Mouncey N."/>
        </authorList>
    </citation>
    <scope>NUCLEOTIDE SEQUENCE</scope>
    <source>
        <strain evidence="2">V4I22</strain>
    </source>
</reference>
<dbReference type="AlphaFoldDB" id="A0AAW8FGC1"/>